<gene>
    <name evidence="1" type="ORF">O6H91_10G043400</name>
</gene>
<sequence length="783" mass="84883">MVSADLSPDVQSMLCDAHPLLKGGRPPYAHSWNSDQIRVLGAICDTFVPSLPVEALNATFMVRTKAVDAYCSEEDVDALYRTSASDLKIPEEVAGMIFKWLKPHLVYSLGIILWLLSTRIGTLMLCGSLSFTEHFPYIQSFPKLSNHKKEQVLLGWKRSSISAFQSLFKILKSFCLWNFYATADENGENQVWKAIGFCKATMQSLQSKSIDSQQQDSGMCRSSYESVLKSRVFDADAGVKALHQFLTHVGCSPLEDLSCLVASCNNPVLNEDIGIKSDVVVVGSGSGGAVIAGALAQKGYSVLVVEKGKYFSERDLSLLEGPTMQSMYEGGGMMGTEDGGVNILAGSTLGGGSAVNWSASICTPRHVLREWAEDHGLSFFASEDYQKAMQEVCKRLGVQASVREESFQNAVLRKGCEELGYHVANIPRNAGPDHACGFCGLGCKSGEKQATTKTWLVDAAAADAVILTGCRVEKVLYNSLKDKSKKPSRIEGIQASLSDGSRLFIQAKSVVVACGSLMTPILLQKSGLQNQNIGKFLHIHPTQMVWGYFPKESGPKGRCYEGTIMTAVSEAAANWESSGYGALLEVPALLPGGFAGLMPWCSGADSKRRISRYSRTAHCIVLARDKGSGMVKVDKRGYPSIFYKLSPEDEESLKQGADKALRVLIAAGAQEIGTHHPDGEELQIKGATITEIEDYLWRVRSKSLTQVSMSLCSAHQMGSCRMGIDPSSSVVDPKGESWDVEGLFIGDTSVFPTASGVNPMITVQSIAFCTAKRVNEYLKDLSI</sequence>
<accession>A0ACC2CG83</accession>
<keyword evidence="2" id="KW-1185">Reference proteome</keyword>
<evidence type="ECO:0000313" key="1">
    <source>
        <dbReference type="EMBL" id="KAJ7541049.1"/>
    </source>
</evidence>
<reference evidence="2" key="1">
    <citation type="journal article" date="2024" name="Proc. Natl. Acad. Sci. U.S.A.">
        <title>Extraordinary preservation of gene collinearity over three hundred million years revealed in homosporous lycophytes.</title>
        <authorList>
            <person name="Li C."/>
            <person name="Wickell D."/>
            <person name="Kuo L.Y."/>
            <person name="Chen X."/>
            <person name="Nie B."/>
            <person name="Liao X."/>
            <person name="Peng D."/>
            <person name="Ji J."/>
            <person name="Jenkins J."/>
            <person name="Williams M."/>
            <person name="Shu S."/>
            <person name="Plott C."/>
            <person name="Barry K."/>
            <person name="Rajasekar S."/>
            <person name="Grimwood J."/>
            <person name="Han X."/>
            <person name="Sun S."/>
            <person name="Hou Z."/>
            <person name="He W."/>
            <person name="Dai G."/>
            <person name="Sun C."/>
            <person name="Schmutz J."/>
            <person name="Leebens-Mack J.H."/>
            <person name="Li F.W."/>
            <person name="Wang L."/>
        </authorList>
    </citation>
    <scope>NUCLEOTIDE SEQUENCE [LARGE SCALE GENOMIC DNA]</scope>
    <source>
        <strain evidence="2">cv. PW_Plant_1</strain>
    </source>
</reference>
<comment type="caution">
    <text evidence="1">The sequence shown here is derived from an EMBL/GenBank/DDBJ whole genome shotgun (WGS) entry which is preliminary data.</text>
</comment>
<organism evidence="1 2">
    <name type="scientific">Diphasiastrum complanatum</name>
    <name type="common">Issler's clubmoss</name>
    <name type="synonym">Lycopodium complanatum</name>
    <dbReference type="NCBI Taxonomy" id="34168"/>
    <lineage>
        <taxon>Eukaryota</taxon>
        <taxon>Viridiplantae</taxon>
        <taxon>Streptophyta</taxon>
        <taxon>Embryophyta</taxon>
        <taxon>Tracheophyta</taxon>
        <taxon>Lycopodiopsida</taxon>
        <taxon>Lycopodiales</taxon>
        <taxon>Lycopodiaceae</taxon>
        <taxon>Lycopodioideae</taxon>
        <taxon>Diphasiastrum</taxon>
    </lineage>
</organism>
<evidence type="ECO:0000313" key="2">
    <source>
        <dbReference type="Proteomes" id="UP001162992"/>
    </source>
</evidence>
<dbReference type="Proteomes" id="UP001162992">
    <property type="component" value="Chromosome 10"/>
</dbReference>
<protein>
    <submittedName>
        <fullName evidence="1">Uncharacterized protein</fullName>
    </submittedName>
</protein>
<name>A0ACC2CG83_DIPCM</name>
<dbReference type="EMBL" id="CM055101">
    <property type="protein sequence ID" value="KAJ7541049.1"/>
    <property type="molecule type" value="Genomic_DNA"/>
</dbReference>
<proteinExistence type="predicted"/>